<dbReference type="EMBL" id="CAJOBP010065141">
    <property type="protein sequence ID" value="CAF4864187.1"/>
    <property type="molecule type" value="Genomic_DNA"/>
</dbReference>
<feature type="non-terminal residue" evidence="1">
    <location>
        <position position="1"/>
    </location>
</feature>
<organism evidence="1 2">
    <name type="scientific">Rotaria socialis</name>
    <dbReference type="NCBI Taxonomy" id="392032"/>
    <lineage>
        <taxon>Eukaryota</taxon>
        <taxon>Metazoa</taxon>
        <taxon>Spiralia</taxon>
        <taxon>Gnathifera</taxon>
        <taxon>Rotifera</taxon>
        <taxon>Eurotatoria</taxon>
        <taxon>Bdelloidea</taxon>
        <taxon>Philodinida</taxon>
        <taxon>Philodinidae</taxon>
        <taxon>Rotaria</taxon>
    </lineage>
</organism>
<dbReference type="Proteomes" id="UP000663873">
    <property type="component" value="Unassembled WGS sequence"/>
</dbReference>
<comment type="caution">
    <text evidence="1">The sequence shown here is derived from an EMBL/GenBank/DDBJ whole genome shotgun (WGS) entry which is preliminary data.</text>
</comment>
<reference evidence="1" key="1">
    <citation type="submission" date="2021-02" db="EMBL/GenBank/DDBJ databases">
        <authorList>
            <person name="Nowell W R."/>
        </authorList>
    </citation>
    <scope>NUCLEOTIDE SEQUENCE</scope>
</reference>
<dbReference type="AlphaFoldDB" id="A0A821SZY8"/>
<keyword evidence="2" id="KW-1185">Reference proteome</keyword>
<accession>A0A821SZY8</accession>
<gene>
    <name evidence="1" type="ORF">UJA718_LOCUS44007</name>
</gene>
<proteinExistence type="predicted"/>
<evidence type="ECO:0000313" key="2">
    <source>
        <dbReference type="Proteomes" id="UP000663873"/>
    </source>
</evidence>
<protein>
    <submittedName>
        <fullName evidence="1">Uncharacterized protein</fullName>
    </submittedName>
</protein>
<evidence type="ECO:0000313" key="1">
    <source>
        <dbReference type="EMBL" id="CAF4864187.1"/>
    </source>
</evidence>
<sequence length="53" mass="5372">TSGVDAVSRIARERSSSTVGVGGVAIDKRYGSSSSSELDTVFSLFSASSLTDA</sequence>
<name>A0A821SZY8_9BILA</name>